<feature type="compositionally biased region" description="Low complexity" evidence="1">
    <location>
        <begin position="127"/>
        <end position="147"/>
    </location>
</feature>
<dbReference type="AlphaFoldDB" id="A0A811MX33"/>
<dbReference type="Proteomes" id="UP000604825">
    <property type="component" value="Unassembled WGS sequence"/>
</dbReference>
<protein>
    <submittedName>
        <fullName evidence="2">Uncharacterized protein</fullName>
    </submittedName>
</protein>
<keyword evidence="3" id="KW-1185">Reference proteome</keyword>
<name>A0A811MX33_9POAL</name>
<reference evidence="2" key="1">
    <citation type="submission" date="2020-10" db="EMBL/GenBank/DDBJ databases">
        <authorList>
            <person name="Han B."/>
            <person name="Lu T."/>
            <person name="Zhao Q."/>
            <person name="Huang X."/>
            <person name="Zhao Y."/>
        </authorList>
    </citation>
    <scope>NUCLEOTIDE SEQUENCE</scope>
</reference>
<sequence>MDRQITAEEWEDFLMNSPDLGGVDGDEDQQPVRSTPGRCSGAVPRRWCCGAAPPSPASEMAGADSALLPEHAAALLRRRRRGAELRQGAVASEGCEVAMRRICAWSCGACAAVPRARDSDGASLMGPRRSTAPRAAAPPARRPSAISSWGCAACGPRKFANDD</sequence>
<evidence type="ECO:0000256" key="1">
    <source>
        <dbReference type="SAM" id="MobiDB-lite"/>
    </source>
</evidence>
<accession>A0A811MX33</accession>
<feature type="region of interest" description="Disordered" evidence="1">
    <location>
        <begin position="15"/>
        <end position="41"/>
    </location>
</feature>
<proteinExistence type="predicted"/>
<gene>
    <name evidence="2" type="ORF">NCGR_LOCUS7926</name>
</gene>
<evidence type="ECO:0000313" key="3">
    <source>
        <dbReference type="Proteomes" id="UP000604825"/>
    </source>
</evidence>
<feature type="region of interest" description="Disordered" evidence="1">
    <location>
        <begin position="116"/>
        <end position="147"/>
    </location>
</feature>
<evidence type="ECO:0000313" key="2">
    <source>
        <dbReference type="EMBL" id="CAD6212118.1"/>
    </source>
</evidence>
<dbReference type="EMBL" id="CAJGYO010000002">
    <property type="protein sequence ID" value="CAD6212118.1"/>
    <property type="molecule type" value="Genomic_DNA"/>
</dbReference>
<organism evidence="2 3">
    <name type="scientific">Miscanthus lutarioriparius</name>
    <dbReference type="NCBI Taxonomy" id="422564"/>
    <lineage>
        <taxon>Eukaryota</taxon>
        <taxon>Viridiplantae</taxon>
        <taxon>Streptophyta</taxon>
        <taxon>Embryophyta</taxon>
        <taxon>Tracheophyta</taxon>
        <taxon>Spermatophyta</taxon>
        <taxon>Magnoliopsida</taxon>
        <taxon>Liliopsida</taxon>
        <taxon>Poales</taxon>
        <taxon>Poaceae</taxon>
        <taxon>PACMAD clade</taxon>
        <taxon>Panicoideae</taxon>
        <taxon>Andropogonodae</taxon>
        <taxon>Andropogoneae</taxon>
        <taxon>Saccharinae</taxon>
        <taxon>Miscanthus</taxon>
    </lineage>
</organism>
<comment type="caution">
    <text evidence="2">The sequence shown here is derived from an EMBL/GenBank/DDBJ whole genome shotgun (WGS) entry which is preliminary data.</text>
</comment>